<dbReference type="PANTHER" id="PTHR34075:SF5">
    <property type="entry name" value="BLR3430 PROTEIN"/>
    <property type="match status" value="1"/>
</dbReference>
<dbReference type="Gene3D" id="6.10.30.10">
    <property type="match status" value="1"/>
</dbReference>
<dbReference type="AlphaFoldDB" id="A0A382FRH1"/>
<proteinExistence type="predicted"/>
<feature type="domain" description="ChsH2 rubredoxin-like zinc ribbon" evidence="3">
    <location>
        <begin position="25"/>
        <end position="54"/>
    </location>
</feature>
<name>A0A382FRH1_9ZZZZ</name>
<dbReference type="InterPro" id="IPR002878">
    <property type="entry name" value="ChsH2_C"/>
</dbReference>
<dbReference type="EMBL" id="UINC01051247">
    <property type="protein sequence ID" value="SVB65165.1"/>
    <property type="molecule type" value="Genomic_DNA"/>
</dbReference>
<evidence type="ECO:0008006" key="5">
    <source>
        <dbReference type="Google" id="ProtNLM"/>
    </source>
</evidence>
<dbReference type="Pfam" id="PF12172">
    <property type="entry name" value="zf-ChsH2"/>
    <property type="match status" value="1"/>
</dbReference>
<organism evidence="4">
    <name type="scientific">marine metagenome</name>
    <dbReference type="NCBI Taxonomy" id="408172"/>
    <lineage>
        <taxon>unclassified sequences</taxon>
        <taxon>metagenomes</taxon>
        <taxon>ecological metagenomes</taxon>
    </lineage>
</organism>
<reference evidence="4" key="1">
    <citation type="submission" date="2018-05" db="EMBL/GenBank/DDBJ databases">
        <authorList>
            <person name="Lanie J.A."/>
            <person name="Ng W.-L."/>
            <person name="Kazmierczak K.M."/>
            <person name="Andrzejewski T.M."/>
            <person name="Davidsen T.M."/>
            <person name="Wayne K.J."/>
            <person name="Tettelin H."/>
            <person name="Glass J.I."/>
            <person name="Rusch D."/>
            <person name="Podicherti R."/>
            <person name="Tsui H.-C.T."/>
            <person name="Winkler M.E."/>
        </authorList>
    </citation>
    <scope>NUCLEOTIDE SEQUENCE</scope>
</reference>
<accession>A0A382FRH1</accession>
<dbReference type="InterPro" id="IPR012340">
    <property type="entry name" value="NA-bd_OB-fold"/>
</dbReference>
<evidence type="ECO:0000256" key="1">
    <source>
        <dbReference type="SAM" id="MobiDB-lite"/>
    </source>
</evidence>
<feature type="region of interest" description="Disordered" evidence="1">
    <location>
        <begin position="1"/>
        <end position="20"/>
    </location>
</feature>
<dbReference type="InterPro" id="IPR052513">
    <property type="entry name" value="Thioester_dehydratase-like"/>
</dbReference>
<gene>
    <name evidence="4" type="ORF">METZ01_LOCUS218019</name>
</gene>
<sequence>MSNSALPPQNRTPVGKQMSHLDPTGGLKLQVCEDCNTVQYPPRELCKHCLGTKLTWVKIEAGGTVLACTTLFTSLEPYFRERSPWRIGTVKLDCGPVLMTHVAASCHRRDARVHVMLARDDGGSAVLVAVPESAVNGIGEEKSVVELMALE</sequence>
<feature type="compositionally biased region" description="Polar residues" evidence="1">
    <location>
        <begin position="1"/>
        <end position="12"/>
    </location>
</feature>
<dbReference type="SUPFAM" id="SSF50249">
    <property type="entry name" value="Nucleic acid-binding proteins"/>
    <property type="match status" value="1"/>
</dbReference>
<evidence type="ECO:0000313" key="4">
    <source>
        <dbReference type="EMBL" id="SVB65165.1"/>
    </source>
</evidence>
<dbReference type="Pfam" id="PF01796">
    <property type="entry name" value="OB_ChsH2_C"/>
    <property type="match status" value="1"/>
</dbReference>
<feature type="domain" description="ChsH2 C-terminal OB-fold" evidence="2">
    <location>
        <begin position="56"/>
        <end position="114"/>
    </location>
</feature>
<evidence type="ECO:0000259" key="3">
    <source>
        <dbReference type="Pfam" id="PF12172"/>
    </source>
</evidence>
<evidence type="ECO:0000259" key="2">
    <source>
        <dbReference type="Pfam" id="PF01796"/>
    </source>
</evidence>
<protein>
    <recommendedName>
        <fullName evidence="5">DUF35 domain-containing protein</fullName>
    </recommendedName>
</protein>
<dbReference type="PANTHER" id="PTHR34075">
    <property type="entry name" value="BLR3430 PROTEIN"/>
    <property type="match status" value="1"/>
</dbReference>
<dbReference type="InterPro" id="IPR022002">
    <property type="entry name" value="ChsH2_Znr"/>
</dbReference>